<evidence type="ECO:0000313" key="1">
    <source>
        <dbReference type="EMBL" id="SUJ03097.1"/>
    </source>
</evidence>
<sequence length="220" mass="25624">MNYRRILDLKRRRRRKLKKYFEIREVERIYGEKMLNMLLEEQEKTLKLPRRHASFFETSSKTGKELSVAQSYFQILESQSDEKLVSPSLAEDPPDVEILTDSKRRIGVEITELVNAKAIELQIKEHHKYVFELLSWNADKFLKVLQSIISSKADKCGSVSDKYDELTLLIFTDEPMLTSETMKTYLYGASFTDTEKFSSIYILTSYEPSNKGKSLIQVGI</sequence>
<gene>
    <name evidence="1" type="ORF">NCTC10738_03550</name>
</gene>
<proteinExistence type="predicted"/>
<keyword evidence="2" id="KW-1185">Reference proteome</keyword>
<dbReference type="AlphaFoldDB" id="A0A380BN22"/>
<name>A0A380BN22_9GAMM</name>
<evidence type="ECO:0000313" key="2">
    <source>
        <dbReference type="Proteomes" id="UP000254069"/>
    </source>
</evidence>
<dbReference type="EMBL" id="UGYO01000002">
    <property type="protein sequence ID" value="SUJ03097.1"/>
    <property type="molecule type" value="Genomic_DNA"/>
</dbReference>
<reference evidence="1 2" key="1">
    <citation type="submission" date="2018-06" db="EMBL/GenBank/DDBJ databases">
        <authorList>
            <consortium name="Pathogen Informatics"/>
            <person name="Doyle S."/>
        </authorList>
    </citation>
    <scope>NUCLEOTIDE SEQUENCE [LARGE SCALE GENOMIC DNA]</scope>
    <source>
        <strain evidence="1 2">NCTC10738</strain>
    </source>
</reference>
<organism evidence="1 2">
    <name type="scientific">Shewanella algae</name>
    <dbReference type="NCBI Taxonomy" id="38313"/>
    <lineage>
        <taxon>Bacteria</taxon>
        <taxon>Pseudomonadati</taxon>
        <taxon>Pseudomonadota</taxon>
        <taxon>Gammaproteobacteria</taxon>
        <taxon>Alteromonadales</taxon>
        <taxon>Shewanellaceae</taxon>
        <taxon>Shewanella</taxon>
    </lineage>
</organism>
<accession>A0A380BN22</accession>
<protein>
    <submittedName>
        <fullName evidence="1">Uncharacterized protein</fullName>
    </submittedName>
</protein>
<dbReference type="RefSeq" id="WP_115390245.1">
    <property type="nucleotide sequence ID" value="NZ_JADZHC010000054.1"/>
</dbReference>
<dbReference type="Proteomes" id="UP000254069">
    <property type="component" value="Unassembled WGS sequence"/>
</dbReference>